<dbReference type="RefSeq" id="XP_038785002.1">
    <property type="nucleotide sequence ID" value="XM_038932514.1"/>
</dbReference>
<keyword evidence="3" id="KW-1185">Reference proteome</keyword>
<feature type="compositionally biased region" description="Basic and acidic residues" evidence="1">
    <location>
        <begin position="44"/>
        <end position="60"/>
    </location>
</feature>
<comment type="caution">
    <text evidence="2">The sequence shown here is derived from an EMBL/GenBank/DDBJ whole genome shotgun (WGS) entry which is preliminary data.</text>
</comment>
<sequence>MPLLQPSSSRHEVEVPKPLRVNKPSISVSSSSSSLSPQQPRPVLKPEPDLQNIEHPEPFRIKRSTSTTAPVFSPSPCPRTKKFIRPLATNEPSISTLLPLKSAPYQHRRLEISPSPLRPRLTPPPKEKPFDTVHRKLDAKTSHIPNLLIRRTRTYHITNGPATAALPSGTHVLITTGNTTPSTSKSSTFLSVPTSPFRDKESPLLQSNFNTGVDAVLPAPLAQTLPKHKDILHIPQSISPSPTKRRTEVKRRWTGTRKAISSLLPRNLDPRLHKDIEVINEKLKMTAQAVTKSGDEWRNYATFVPTRSNCGVSQGTRKEALNGALEVHRYTDRRSGESESVQVRDTTVQRIVEIRGLTLEHIRSRGRLHRTP</sequence>
<reference evidence="2" key="1">
    <citation type="submission" date="2020-01" db="EMBL/GenBank/DDBJ databases">
        <authorList>
            <person name="Feng Z.H.Z."/>
        </authorList>
    </citation>
    <scope>NUCLEOTIDE SEQUENCE</scope>
    <source>
        <strain evidence="2">CBS107.38</strain>
    </source>
</reference>
<accession>A0A8H7B487</accession>
<dbReference type="EMBL" id="JAAABM010000010">
    <property type="protein sequence ID" value="KAF7674707.1"/>
    <property type="molecule type" value="Genomic_DNA"/>
</dbReference>
<evidence type="ECO:0000313" key="2">
    <source>
        <dbReference type="EMBL" id="KAF7674707.1"/>
    </source>
</evidence>
<gene>
    <name evidence="2" type="ORF">GT037_007467</name>
</gene>
<organism evidence="2 3">
    <name type="scientific">Alternaria burnsii</name>
    <dbReference type="NCBI Taxonomy" id="1187904"/>
    <lineage>
        <taxon>Eukaryota</taxon>
        <taxon>Fungi</taxon>
        <taxon>Dikarya</taxon>
        <taxon>Ascomycota</taxon>
        <taxon>Pezizomycotina</taxon>
        <taxon>Dothideomycetes</taxon>
        <taxon>Pleosporomycetidae</taxon>
        <taxon>Pleosporales</taxon>
        <taxon>Pleosporineae</taxon>
        <taxon>Pleosporaceae</taxon>
        <taxon>Alternaria</taxon>
        <taxon>Alternaria sect. Alternaria</taxon>
    </lineage>
</organism>
<feature type="compositionally biased region" description="Polar residues" evidence="1">
    <location>
        <begin position="178"/>
        <end position="194"/>
    </location>
</feature>
<dbReference type="Proteomes" id="UP000596902">
    <property type="component" value="Unassembled WGS sequence"/>
</dbReference>
<evidence type="ECO:0000313" key="3">
    <source>
        <dbReference type="Proteomes" id="UP000596902"/>
    </source>
</evidence>
<feature type="compositionally biased region" description="Low complexity" evidence="1">
    <location>
        <begin position="25"/>
        <end position="36"/>
    </location>
</feature>
<feature type="region of interest" description="Disordered" evidence="1">
    <location>
        <begin position="1"/>
        <end position="78"/>
    </location>
</feature>
<name>A0A8H7B487_9PLEO</name>
<reference evidence="2" key="2">
    <citation type="submission" date="2020-08" db="EMBL/GenBank/DDBJ databases">
        <title>Draft Genome Sequence of Cumin Blight Pathogen Alternaria burnsii.</title>
        <authorList>
            <person name="Feng Z."/>
        </authorList>
    </citation>
    <scope>NUCLEOTIDE SEQUENCE</scope>
    <source>
        <strain evidence="2">CBS107.38</strain>
    </source>
</reference>
<evidence type="ECO:0000256" key="1">
    <source>
        <dbReference type="SAM" id="MobiDB-lite"/>
    </source>
</evidence>
<dbReference type="GeneID" id="62205692"/>
<protein>
    <submittedName>
        <fullName evidence="2">Uncharacterized protein</fullName>
    </submittedName>
</protein>
<feature type="region of interest" description="Disordered" evidence="1">
    <location>
        <begin position="178"/>
        <end position="197"/>
    </location>
</feature>
<dbReference type="AlphaFoldDB" id="A0A8H7B487"/>
<proteinExistence type="predicted"/>